<evidence type="ECO:0000256" key="2">
    <source>
        <dbReference type="ARBA" id="ARBA00009477"/>
    </source>
</evidence>
<evidence type="ECO:0000313" key="13">
    <source>
        <dbReference type="EMBL" id="WAR43263.1"/>
    </source>
</evidence>
<dbReference type="InterPro" id="IPR050739">
    <property type="entry name" value="MFP"/>
</dbReference>
<feature type="domain" description="CyaD-like alpha-helical hairpin" evidence="11">
    <location>
        <begin position="127"/>
        <end position="327"/>
    </location>
</feature>
<protein>
    <recommendedName>
        <fullName evidence="9">Membrane fusion protein (MFP) family protein</fullName>
    </recommendedName>
</protein>
<dbReference type="EMBL" id="CP113517">
    <property type="protein sequence ID" value="WAR43263.1"/>
    <property type="molecule type" value="Genomic_DNA"/>
</dbReference>
<evidence type="ECO:0000256" key="8">
    <source>
        <dbReference type="ARBA" id="ARBA00023136"/>
    </source>
</evidence>
<accession>A0ABY7GHH9</accession>
<name>A0ABY7GHH9_9GAMM</name>
<evidence type="ECO:0000256" key="3">
    <source>
        <dbReference type="ARBA" id="ARBA00022448"/>
    </source>
</evidence>
<evidence type="ECO:0000256" key="5">
    <source>
        <dbReference type="ARBA" id="ARBA00022519"/>
    </source>
</evidence>
<comment type="similarity">
    <text evidence="2 9">Belongs to the membrane fusion protein (MFP) (TC 8.A.1) family.</text>
</comment>
<keyword evidence="3 9" id="KW-0813">Transport</keyword>
<dbReference type="RefSeq" id="WP_255188244.1">
    <property type="nucleotide sequence ID" value="NZ_CP113517.1"/>
</dbReference>
<keyword evidence="14" id="KW-1185">Reference proteome</keyword>
<dbReference type="InterPro" id="IPR059040">
    <property type="entry name" value="HH_CyaD-like"/>
</dbReference>
<keyword evidence="4 9" id="KW-1003">Cell membrane</keyword>
<dbReference type="Gene3D" id="2.40.30.170">
    <property type="match status" value="1"/>
</dbReference>
<dbReference type="SUPFAM" id="SSF111369">
    <property type="entry name" value="HlyD-like secretion proteins"/>
    <property type="match status" value="1"/>
</dbReference>
<feature type="domain" description="AprE-like beta-barrel" evidence="12">
    <location>
        <begin position="365"/>
        <end position="454"/>
    </location>
</feature>
<dbReference type="NCBIfam" id="TIGR01843">
    <property type="entry name" value="type_I_hlyD"/>
    <property type="match status" value="1"/>
</dbReference>
<evidence type="ECO:0000256" key="6">
    <source>
        <dbReference type="ARBA" id="ARBA00022692"/>
    </source>
</evidence>
<dbReference type="Gene3D" id="2.40.50.100">
    <property type="match status" value="1"/>
</dbReference>
<dbReference type="Pfam" id="PF26002">
    <property type="entry name" value="Beta-barrel_AprE"/>
    <property type="match status" value="1"/>
</dbReference>
<gene>
    <name evidence="13" type="ORF">NM686_012775</name>
</gene>
<comment type="subcellular location">
    <subcellularLocation>
        <location evidence="1 9">Cell inner membrane</location>
        <topology evidence="1 9">Single-pass membrane protein</topology>
    </subcellularLocation>
</comment>
<evidence type="ECO:0000256" key="4">
    <source>
        <dbReference type="ARBA" id="ARBA00022475"/>
    </source>
</evidence>
<feature type="coiled-coil region" evidence="10">
    <location>
        <begin position="260"/>
        <end position="290"/>
    </location>
</feature>
<keyword evidence="10" id="KW-0175">Coiled coil</keyword>
<evidence type="ECO:0000259" key="12">
    <source>
        <dbReference type="Pfam" id="PF26002"/>
    </source>
</evidence>
<sequence length="477" mass="52881">MLKLQATFDLIQRYVHVFRHVWARRTELDSSPRLNHEAAFLPAALALQETPVSPAPRVAMWLLIAFALIAVLWACFGRVDIVASAQGKLVPGGRVKTIQPLETATVKAIHVSDGQTVKAGDVLIELDTTVADADTASIANDLRTAQLTAARDSAFLDSLKALQEGKVRQPRLAVTIEIPSWQFEHEQRLLDGEWQELTSKLDRLEAEKNSRQAALRSVAATVSKLEKAVPIVRQLAEDYQKLHGSHYVSNHDYLDREQARIEQEGELAAQREKQQELQAAILEAVKQRNELLAGAQRNALDRLHDSEQKIETYTQASIKARQRGQLLTLTAPVDGVVQQLAVHTVGGVVTPAQPLLIVVPAGQALEIEAFIENKDIGFVDPGQEAEIKIETFPYTKYGTLHGEVAHVSRDAISDETKGLIYSSRVTLPRTTMQIENKTVNLTPGMAVTVEIKTGKRRVIEYFLSPLIEHVGESLRER</sequence>
<reference evidence="13" key="1">
    <citation type="submission" date="2022-11" db="EMBL/GenBank/DDBJ databases">
        <title>Methylomonas rapida sp. nov., Carotenoid-Producing Obligate Methanotrophs with High Growth Characteristics and Biotechnological Potential.</title>
        <authorList>
            <person name="Tikhonova E.N."/>
            <person name="Suleimanov R.Z."/>
            <person name="Miroshnikov K."/>
            <person name="Oshkin I.Y."/>
            <person name="Belova S.E."/>
            <person name="Danilova O.V."/>
            <person name="Ashikhmin A."/>
            <person name="Konopkin A."/>
            <person name="But S.Y."/>
            <person name="Khmelenina V.N."/>
            <person name="Kuznetsov N."/>
            <person name="Pimenov N.V."/>
            <person name="Dedysh S.N."/>
        </authorList>
    </citation>
    <scope>NUCLEOTIDE SEQUENCE</scope>
    <source>
        <strain evidence="13">MP1</strain>
    </source>
</reference>
<keyword evidence="5 9" id="KW-0997">Cell inner membrane</keyword>
<proteinExistence type="inferred from homology"/>
<dbReference type="InterPro" id="IPR010129">
    <property type="entry name" value="T1SS_HlyD"/>
</dbReference>
<dbReference type="InterPro" id="IPR006144">
    <property type="entry name" value="Secretion_HlyD_CS"/>
</dbReference>
<dbReference type="PROSITE" id="PS00543">
    <property type="entry name" value="HLYD_FAMILY"/>
    <property type="match status" value="1"/>
</dbReference>
<evidence type="ECO:0000313" key="14">
    <source>
        <dbReference type="Proteomes" id="UP001162780"/>
    </source>
</evidence>
<dbReference type="InterPro" id="IPR058982">
    <property type="entry name" value="Beta-barrel_AprE"/>
</dbReference>
<dbReference type="Proteomes" id="UP001162780">
    <property type="component" value="Chromosome"/>
</dbReference>
<dbReference type="PRINTS" id="PR01490">
    <property type="entry name" value="RTXTOXIND"/>
</dbReference>
<dbReference type="PANTHER" id="PTHR30386:SF27">
    <property type="entry name" value="MEMBRANE FUSION PROTEIN (MFP) FAMILY PROTEIN"/>
    <property type="match status" value="1"/>
</dbReference>
<keyword evidence="8" id="KW-0472">Membrane</keyword>
<keyword evidence="6" id="KW-0812">Transmembrane</keyword>
<keyword evidence="7" id="KW-1133">Transmembrane helix</keyword>
<evidence type="ECO:0000259" key="11">
    <source>
        <dbReference type="Pfam" id="PF25988"/>
    </source>
</evidence>
<evidence type="ECO:0000256" key="9">
    <source>
        <dbReference type="RuleBase" id="RU365093"/>
    </source>
</evidence>
<evidence type="ECO:0000256" key="10">
    <source>
        <dbReference type="SAM" id="Coils"/>
    </source>
</evidence>
<evidence type="ECO:0000256" key="7">
    <source>
        <dbReference type="ARBA" id="ARBA00022989"/>
    </source>
</evidence>
<organism evidence="13 14">
    <name type="scientific">Methylomonas rapida</name>
    <dbReference type="NCBI Taxonomy" id="2963939"/>
    <lineage>
        <taxon>Bacteria</taxon>
        <taxon>Pseudomonadati</taxon>
        <taxon>Pseudomonadota</taxon>
        <taxon>Gammaproteobacteria</taxon>
        <taxon>Methylococcales</taxon>
        <taxon>Methylococcaceae</taxon>
        <taxon>Methylomonas</taxon>
    </lineage>
</organism>
<dbReference type="PANTHER" id="PTHR30386">
    <property type="entry name" value="MEMBRANE FUSION SUBUNIT OF EMRAB-TOLC MULTIDRUG EFFLUX PUMP"/>
    <property type="match status" value="1"/>
</dbReference>
<dbReference type="Pfam" id="PF25988">
    <property type="entry name" value="HH_CyaD"/>
    <property type="match status" value="1"/>
</dbReference>
<evidence type="ECO:0000256" key="1">
    <source>
        <dbReference type="ARBA" id="ARBA00004377"/>
    </source>
</evidence>